<keyword evidence="1" id="KW-0472">Membrane</keyword>
<dbReference type="Proteomes" id="UP000319212">
    <property type="component" value="Unassembled WGS sequence"/>
</dbReference>
<proteinExistence type="predicted"/>
<keyword evidence="1" id="KW-0812">Transmembrane</keyword>
<organism evidence="2 3">
    <name type="scientific">Variovorax guangxiensis</name>
    <dbReference type="NCBI Taxonomy" id="1775474"/>
    <lineage>
        <taxon>Bacteria</taxon>
        <taxon>Pseudomonadati</taxon>
        <taxon>Pseudomonadota</taxon>
        <taxon>Betaproteobacteria</taxon>
        <taxon>Burkholderiales</taxon>
        <taxon>Comamonadaceae</taxon>
        <taxon>Variovorax</taxon>
    </lineage>
</organism>
<feature type="transmembrane region" description="Helical" evidence="1">
    <location>
        <begin position="172"/>
        <end position="202"/>
    </location>
</feature>
<dbReference type="RefSeq" id="WP_140838333.1">
    <property type="nucleotide sequence ID" value="NZ_RCZI01000001.1"/>
</dbReference>
<reference evidence="2 3" key="1">
    <citation type="journal article" date="2019" name="Environ. Microbiol.">
        <title>Species interactions and distinct microbial communities in high Arctic permafrost affected cryosols are associated with the CH4 and CO2 gas fluxes.</title>
        <authorList>
            <person name="Altshuler I."/>
            <person name="Hamel J."/>
            <person name="Turney S."/>
            <person name="Magnuson E."/>
            <person name="Levesque R."/>
            <person name="Greer C."/>
            <person name="Whyte L.G."/>
        </authorList>
    </citation>
    <scope>NUCLEOTIDE SEQUENCE [LARGE SCALE GENOMIC DNA]</scope>
    <source>
        <strain evidence="2 3">S06.C</strain>
    </source>
</reference>
<name>A0A502DZ72_9BURK</name>
<dbReference type="OrthoDB" id="6210861at2"/>
<comment type="caution">
    <text evidence="2">The sequence shown here is derived from an EMBL/GenBank/DDBJ whole genome shotgun (WGS) entry which is preliminary data.</text>
</comment>
<evidence type="ECO:0000256" key="1">
    <source>
        <dbReference type="SAM" id="Phobius"/>
    </source>
</evidence>
<keyword evidence="1" id="KW-1133">Transmembrane helix</keyword>
<evidence type="ECO:0000313" key="2">
    <source>
        <dbReference type="EMBL" id="TPG30414.1"/>
    </source>
</evidence>
<feature type="transmembrane region" description="Helical" evidence="1">
    <location>
        <begin position="102"/>
        <end position="123"/>
    </location>
</feature>
<feature type="transmembrane region" description="Helical" evidence="1">
    <location>
        <begin position="257"/>
        <end position="284"/>
    </location>
</feature>
<accession>A0A502DZ72</accession>
<dbReference type="EMBL" id="RCZI01000001">
    <property type="protein sequence ID" value="TPG30414.1"/>
    <property type="molecule type" value="Genomic_DNA"/>
</dbReference>
<feature type="transmembrane region" description="Helical" evidence="1">
    <location>
        <begin position="74"/>
        <end position="95"/>
    </location>
</feature>
<gene>
    <name evidence="2" type="ORF">EAH82_02690</name>
</gene>
<dbReference type="AlphaFoldDB" id="A0A502DZ72"/>
<protein>
    <submittedName>
        <fullName evidence="2">DUF2868 domain-containing protein</fullName>
    </submittedName>
</protein>
<dbReference type="InterPro" id="IPR021296">
    <property type="entry name" value="DUF2868"/>
</dbReference>
<dbReference type="Pfam" id="PF11067">
    <property type="entry name" value="DUF2868"/>
    <property type="match status" value="1"/>
</dbReference>
<evidence type="ECO:0000313" key="3">
    <source>
        <dbReference type="Proteomes" id="UP000319212"/>
    </source>
</evidence>
<sequence>MNIAARPPAPPNALITEAVQLIEETGPLDDAAAMREALCRSATLPERVAHRAGFLAERTGLQEEVARIRSGAPWVAAGLVMFVVIVGLTLAGSVIGGAERRINIFAALISLLGAHALTLLLWFAGPVLPLPAPKLSFGWLWMTLTARVAGGRRGQAPLLLRAATRLLVQARLLPWSLGLVSHAIWTLSFLAALGALLFALAFQRYTLSWETTILEPQFFLQAVQALGRVPAWFGFTTPEAAAVLSPATADAADQRTWALWLVGCIAVYGLLPRLLLLMLSAAVWQARKGRLQPDLSTPYYLRLASRFEAMAPAAVVDADPGPSRPPLLPYATDTTDALLIVAYELPPEQPWPAAGELPVDATVLRTDGSADARRELLDTAARLRPRLLVLACRAAASPDRGIERLLRELLTHCGECRLWLMSDGGLAVQSGDAGARWRQWLADTGLSRAVSTHGALAPALQGL</sequence>